<dbReference type="NCBIfam" id="NF002873">
    <property type="entry name" value="PRK03204.1"/>
    <property type="match status" value="1"/>
</dbReference>
<proteinExistence type="predicted"/>
<dbReference type="InterPro" id="IPR050266">
    <property type="entry name" value="AB_hydrolase_sf"/>
</dbReference>
<accession>A0ABQ2KTI9</accession>
<protein>
    <submittedName>
        <fullName evidence="2">Haloalkane dehalogenase 2</fullName>
    </submittedName>
</protein>
<dbReference type="PRINTS" id="PR00412">
    <property type="entry name" value="EPOXHYDRLASE"/>
</dbReference>
<gene>
    <name evidence="2" type="primary">dhmA2</name>
    <name evidence="2" type="ORF">GCM10011610_54340</name>
</gene>
<dbReference type="Gene3D" id="3.40.50.1820">
    <property type="entry name" value="alpha/beta hydrolase"/>
    <property type="match status" value="1"/>
</dbReference>
<dbReference type="Pfam" id="PF00561">
    <property type="entry name" value="Abhydrolase_1"/>
    <property type="match status" value="1"/>
</dbReference>
<dbReference type="InterPro" id="IPR029058">
    <property type="entry name" value="AB_hydrolase_fold"/>
</dbReference>
<comment type="caution">
    <text evidence="2">The sequence shown here is derived from an EMBL/GenBank/DDBJ whole genome shotgun (WGS) entry which is preliminary data.</text>
</comment>
<sequence>MLIDFVPDRNLYPFESRWFDSSAGRVHYIDEGTGPPILFCHGAPTWSFVYRHIVRNLRDRYRCIAVDNPGFGLSERPAGYGYTIAEHTAVLGELIDHLWLDDFVVMGHDWGGPIGLGAATARADRVRGIVLGNTLFWPTEALANRAFSRIMSSGPMQRRILQQNFLVERVLLAELGRTLTAAEADHYRAVQPSPEARIGLAATPDEIRAARPLLDQLARDVPALLGGKPTLLVWGMRDMAFRPKAYLPRMRASFTDVDVVELPRAGHFIQEHEPDAITAAIEKRFSTSR</sequence>
<name>A0ABQ2KTI9_9NOCA</name>
<dbReference type="PRINTS" id="PR00111">
    <property type="entry name" value="ABHYDROLASE"/>
</dbReference>
<organism evidence="2 3">
    <name type="scientific">Nocardia rhizosphaerihabitans</name>
    <dbReference type="NCBI Taxonomy" id="1691570"/>
    <lineage>
        <taxon>Bacteria</taxon>
        <taxon>Bacillati</taxon>
        <taxon>Actinomycetota</taxon>
        <taxon>Actinomycetes</taxon>
        <taxon>Mycobacteriales</taxon>
        <taxon>Nocardiaceae</taxon>
        <taxon>Nocardia</taxon>
    </lineage>
</organism>
<dbReference type="PANTHER" id="PTHR43798">
    <property type="entry name" value="MONOACYLGLYCEROL LIPASE"/>
    <property type="match status" value="1"/>
</dbReference>
<reference evidence="3" key="1">
    <citation type="journal article" date="2019" name="Int. J. Syst. Evol. Microbiol.">
        <title>The Global Catalogue of Microorganisms (GCM) 10K type strain sequencing project: providing services to taxonomists for standard genome sequencing and annotation.</title>
        <authorList>
            <consortium name="The Broad Institute Genomics Platform"/>
            <consortium name="The Broad Institute Genome Sequencing Center for Infectious Disease"/>
            <person name="Wu L."/>
            <person name="Ma J."/>
        </authorList>
    </citation>
    <scope>NUCLEOTIDE SEQUENCE [LARGE SCALE GENOMIC DNA]</scope>
    <source>
        <strain evidence="3">CGMCC 4.7329</strain>
    </source>
</reference>
<evidence type="ECO:0000313" key="3">
    <source>
        <dbReference type="Proteomes" id="UP000658127"/>
    </source>
</evidence>
<keyword evidence="3" id="KW-1185">Reference proteome</keyword>
<dbReference type="SUPFAM" id="SSF53474">
    <property type="entry name" value="alpha/beta-Hydrolases"/>
    <property type="match status" value="1"/>
</dbReference>
<evidence type="ECO:0000259" key="1">
    <source>
        <dbReference type="Pfam" id="PF00561"/>
    </source>
</evidence>
<dbReference type="RefSeq" id="WP_189033320.1">
    <property type="nucleotide sequence ID" value="NZ_BMNE01000007.1"/>
</dbReference>
<dbReference type="PANTHER" id="PTHR43798:SF24">
    <property type="entry name" value="CIS-3-ALKYL-4-ALKYLOXETAN-2-ONE DECARBOXYLASE"/>
    <property type="match status" value="1"/>
</dbReference>
<dbReference type="InterPro" id="IPR000073">
    <property type="entry name" value="AB_hydrolase_1"/>
</dbReference>
<dbReference type="EMBL" id="BMNE01000007">
    <property type="protein sequence ID" value="GGN92914.1"/>
    <property type="molecule type" value="Genomic_DNA"/>
</dbReference>
<evidence type="ECO:0000313" key="2">
    <source>
        <dbReference type="EMBL" id="GGN92914.1"/>
    </source>
</evidence>
<feature type="domain" description="AB hydrolase-1" evidence="1">
    <location>
        <begin position="35"/>
        <end position="273"/>
    </location>
</feature>
<dbReference type="Proteomes" id="UP000658127">
    <property type="component" value="Unassembled WGS sequence"/>
</dbReference>
<dbReference type="InterPro" id="IPR000639">
    <property type="entry name" value="Epox_hydrolase-like"/>
</dbReference>